<dbReference type="Gene3D" id="3.10.400.10">
    <property type="entry name" value="Sulfate adenylyltransferase"/>
    <property type="match status" value="1"/>
</dbReference>
<accession>A0A9D1ALT5</accession>
<comment type="caution">
    <text evidence="2">The sequence shown here is derived from an EMBL/GenBank/DDBJ whole genome shotgun (WGS) entry which is preliminary data.</text>
</comment>
<reference evidence="2" key="1">
    <citation type="submission" date="2020-10" db="EMBL/GenBank/DDBJ databases">
        <authorList>
            <person name="Gilroy R."/>
        </authorList>
    </citation>
    <scope>NUCLEOTIDE SEQUENCE</scope>
    <source>
        <strain evidence="2">CHK184-25365</strain>
    </source>
</reference>
<proteinExistence type="predicted"/>
<dbReference type="InterPro" id="IPR009326">
    <property type="entry name" value="DUF984"/>
</dbReference>
<dbReference type="SMART" id="SM01022">
    <property type="entry name" value="ASCH"/>
    <property type="match status" value="1"/>
</dbReference>
<dbReference type="AlphaFoldDB" id="A0A9D1ALT5"/>
<evidence type="ECO:0000313" key="2">
    <source>
        <dbReference type="EMBL" id="HIR41514.1"/>
    </source>
</evidence>
<name>A0A9D1ALT5_9FIRM</name>
<sequence length="157" mass="17906">MTPTQLWQRYLSSHPQALGAMVSSYYFGNTKEEANAAVTRICLGEKTGCISYPQAFEAQGTPCPQPGDYAVITDFAGNGICIIQILWVEELTLPQAYPVYQRMDRMEESPQQWLAQKQAQQQQVCRELDLPWQEDMPVLLESFRVVFKVKRVKVKQG</sequence>
<dbReference type="PANTHER" id="PTHR39203">
    <property type="entry name" value="CYTOPLASMIC PROTEIN-RELATED"/>
    <property type="match status" value="1"/>
</dbReference>
<dbReference type="PANTHER" id="PTHR39203:SF1">
    <property type="entry name" value="CYTOPLASMIC PROTEIN"/>
    <property type="match status" value="1"/>
</dbReference>
<dbReference type="InterPro" id="IPR015947">
    <property type="entry name" value="PUA-like_sf"/>
</dbReference>
<dbReference type="SUPFAM" id="SSF88697">
    <property type="entry name" value="PUA domain-like"/>
    <property type="match status" value="1"/>
</dbReference>
<organism evidence="2 3">
    <name type="scientific">Candidatus Egerieicola pullicola</name>
    <dbReference type="NCBI Taxonomy" id="2840775"/>
    <lineage>
        <taxon>Bacteria</taxon>
        <taxon>Bacillati</taxon>
        <taxon>Bacillota</taxon>
        <taxon>Clostridia</taxon>
        <taxon>Eubacteriales</taxon>
        <taxon>Oscillospiraceae</taxon>
        <taxon>Oscillospiraceae incertae sedis</taxon>
        <taxon>Candidatus Egerieicola</taxon>
    </lineage>
</organism>
<reference evidence="2" key="2">
    <citation type="journal article" date="2021" name="PeerJ">
        <title>Extensive microbial diversity within the chicken gut microbiome revealed by metagenomics and culture.</title>
        <authorList>
            <person name="Gilroy R."/>
            <person name="Ravi A."/>
            <person name="Getino M."/>
            <person name="Pursley I."/>
            <person name="Horton D.L."/>
            <person name="Alikhan N.F."/>
            <person name="Baker D."/>
            <person name="Gharbi K."/>
            <person name="Hall N."/>
            <person name="Watson M."/>
            <person name="Adriaenssens E.M."/>
            <person name="Foster-Nyarko E."/>
            <person name="Jarju S."/>
            <person name="Secka A."/>
            <person name="Antonio M."/>
            <person name="Oren A."/>
            <person name="Chaudhuri R.R."/>
            <person name="La Ragione R."/>
            <person name="Hildebrand F."/>
            <person name="Pallen M.J."/>
        </authorList>
    </citation>
    <scope>NUCLEOTIDE SEQUENCE</scope>
    <source>
        <strain evidence="2">CHK184-25365</strain>
    </source>
</reference>
<protein>
    <recommendedName>
        <fullName evidence="1">ASCH domain-containing protein</fullName>
    </recommendedName>
</protein>
<gene>
    <name evidence="2" type="ORF">IAB36_06790</name>
</gene>
<dbReference type="EMBL" id="DVGY01000153">
    <property type="protein sequence ID" value="HIR41514.1"/>
    <property type="molecule type" value="Genomic_DNA"/>
</dbReference>
<dbReference type="InterPro" id="IPR007374">
    <property type="entry name" value="ASCH_domain"/>
</dbReference>
<feature type="domain" description="ASCH" evidence="1">
    <location>
        <begin position="25"/>
        <end position="147"/>
    </location>
</feature>
<evidence type="ECO:0000259" key="1">
    <source>
        <dbReference type="SMART" id="SM01022"/>
    </source>
</evidence>
<dbReference type="Proteomes" id="UP000886749">
    <property type="component" value="Unassembled WGS sequence"/>
</dbReference>
<evidence type="ECO:0000313" key="3">
    <source>
        <dbReference type="Proteomes" id="UP000886749"/>
    </source>
</evidence>